<accession>A0ABQ9VFM3</accession>
<sequence length="124" mass="13383">MAKLRMLEKEQQTDVQTTPYGQRRPSSVGPPRPVGCFLGILLAGVMWGIGCGLQQMHRQDSDLLNFDDPLNIEAAEHHLRDKEDALPKPGGEAQSGKGSERTLPLARCKAQGAGACRQAVCGCD</sequence>
<gene>
    <name evidence="2" type="ORF">P7K49_013348</name>
</gene>
<reference evidence="2 3" key="1">
    <citation type="submission" date="2023-05" db="EMBL/GenBank/DDBJ databases">
        <title>B98-5 Cell Line De Novo Hybrid Assembly: An Optical Mapping Approach.</title>
        <authorList>
            <person name="Kananen K."/>
            <person name="Auerbach J.A."/>
            <person name="Kautto E."/>
            <person name="Blachly J.S."/>
        </authorList>
    </citation>
    <scope>NUCLEOTIDE SEQUENCE [LARGE SCALE GENOMIC DNA]</scope>
    <source>
        <strain evidence="2">B95-8</strain>
        <tissue evidence="2">Cell line</tissue>
    </source>
</reference>
<feature type="compositionally biased region" description="Basic and acidic residues" evidence="1">
    <location>
        <begin position="76"/>
        <end position="86"/>
    </location>
</feature>
<evidence type="ECO:0000256" key="1">
    <source>
        <dbReference type="SAM" id="MobiDB-lite"/>
    </source>
</evidence>
<feature type="region of interest" description="Disordered" evidence="1">
    <location>
        <begin position="76"/>
        <end position="102"/>
    </location>
</feature>
<protein>
    <submittedName>
        <fullName evidence="2">Uncharacterized protein</fullName>
    </submittedName>
</protein>
<feature type="region of interest" description="Disordered" evidence="1">
    <location>
        <begin position="1"/>
        <end position="30"/>
    </location>
</feature>
<dbReference type="Proteomes" id="UP001266305">
    <property type="component" value="Unassembled WGS sequence"/>
</dbReference>
<dbReference type="EMBL" id="JASSZA010000006">
    <property type="protein sequence ID" value="KAK2108183.1"/>
    <property type="molecule type" value="Genomic_DNA"/>
</dbReference>
<evidence type="ECO:0000313" key="3">
    <source>
        <dbReference type="Proteomes" id="UP001266305"/>
    </source>
</evidence>
<proteinExistence type="predicted"/>
<keyword evidence="3" id="KW-1185">Reference proteome</keyword>
<feature type="compositionally biased region" description="Basic and acidic residues" evidence="1">
    <location>
        <begin position="1"/>
        <end position="12"/>
    </location>
</feature>
<comment type="caution">
    <text evidence="2">The sequence shown here is derived from an EMBL/GenBank/DDBJ whole genome shotgun (WGS) entry which is preliminary data.</text>
</comment>
<name>A0ABQ9VFM3_SAGOE</name>
<evidence type="ECO:0000313" key="2">
    <source>
        <dbReference type="EMBL" id="KAK2108183.1"/>
    </source>
</evidence>
<organism evidence="2 3">
    <name type="scientific">Saguinus oedipus</name>
    <name type="common">Cotton-top tamarin</name>
    <name type="synonym">Oedipomidas oedipus</name>
    <dbReference type="NCBI Taxonomy" id="9490"/>
    <lineage>
        <taxon>Eukaryota</taxon>
        <taxon>Metazoa</taxon>
        <taxon>Chordata</taxon>
        <taxon>Craniata</taxon>
        <taxon>Vertebrata</taxon>
        <taxon>Euteleostomi</taxon>
        <taxon>Mammalia</taxon>
        <taxon>Eutheria</taxon>
        <taxon>Euarchontoglires</taxon>
        <taxon>Primates</taxon>
        <taxon>Haplorrhini</taxon>
        <taxon>Platyrrhini</taxon>
        <taxon>Cebidae</taxon>
        <taxon>Callitrichinae</taxon>
        <taxon>Saguinus</taxon>
    </lineage>
</organism>